<evidence type="ECO:0000259" key="1">
    <source>
        <dbReference type="Pfam" id="PF03372"/>
    </source>
</evidence>
<evidence type="ECO:0000313" key="3">
    <source>
        <dbReference type="Proteomes" id="UP001589590"/>
    </source>
</evidence>
<dbReference type="PANTHER" id="PTHR12121">
    <property type="entry name" value="CARBON CATABOLITE REPRESSOR PROTEIN 4"/>
    <property type="match status" value="1"/>
</dbReference>
<proteinExistence type="predicted"/>
<sequence length="283" mass="31988">MKYNTLVCLALILSIVSCNNKTKKESQSLKVMTYNIRLDVASDSENAWPNRKDVLSAQVLFNSPDILGVQEAKPNQMADLKGALIDYKSIGIGRDGENKGEFSAIFYNANKLKVENENTFWLSETPNEISKGWDAAYPRVCTYGLFTQLDTNQKFWMFNTHLDHKGYEAQLEGMALIQQKIKALNTENYPVVLTGDFNVEPDSDLILKLKQNMDDTKALAKVDFGSNGTFNGFKFETPVTRRIDYVIVSKDNVEVEKYGVLSSNVDLKYPSDHFPVLVELKIK</sequence>
<dbReference type="CDD" id="cd09083">
    <property type="entry name" value="EEP-1"/>
    <property type="match status" value="1"/>
</dbReference>
<dbReference type="GO" id="GO:0004519">
    <property type="term" value="F:endonuclease activity"/>
    <property type="evidence" value="ECO:0007669"/>
    <property type="project" value="UniProtKB-KW"/>
</dbReference>
<dbReference type="Proteomes" id="UP001589590">
    <property type="component" value="Unassembled WGS sequence"/>
</dbReference>
<dbReference type="Gene3D" id="3.60.10.10">
    <property type="entry name" value="Endonuclease/exonuclease/phosphatase"/>
    <property type="match status" value="1"/>
</dbReference>
<keyword evidence="2" id="KW-0378">Hydrolase</keyword>
<gene>
    <name evidence="2" type="ORF">ACFFU1_01215</name>
</gene>
<reference evidence="2 3" key="1">
    <citation type="submission" date="2024-09" db="EMBL/GenBank/DDBJ databases">
        <authorList>
            <person name="Sun Q."/>
            <person name="Mori K."/>
        </authorList>
    </citation>
    <scope>NUCLEOTIDE SEQUENCE [LARGE SCALE GENOMIC DNA]</scope>
    <source>
        <strain evidence="2 3">CECT 8300</strain>
    </source>
</reference>
<dbReference type="PROSITE" id="PS51257">
    <property type="entry name" value="PROKAR_LIPOPROTEIN"/>
    <property type="match status" value="1"/>
</dbReference>
<dbReference type="SUPFAM" id="SSF56219">
    <property type="entry name" value="DNase I-like"/>
    <property type="match status" value="1"/>
</dbReference>
<keyword evidence="2" id="KW-0255">Endonuclease</keyword>
<dbReference type="RefSeq" id="WP_290269099.1">
    <property type="nucleotide sequence ID" value="NZ_JAUFQP010000007.1"/>
</dbReference>
<dbReference type="Pfam" id="PF03372">
    <property type="entry name" value="Exo_endo_phos"/>
    <property type="match status" value="1"/>
</dbReference>
<organism evidence="2 3">
    <name type="scientific">Algibacter miyuki</name>
    <dbReference type="NCBI Taxonomy" id="1306933"/>
    <lineage>
        <taxon>Bacteria</taxon>
        <taxon>Pseudomonadati</taxon>
        <taxon>Bacteroidota</taxon>
        <taxon>Flavobacteriia</taxon>
        <taxon>Flavobacteriales</taxon>
        <taxon>Flavobacteriaceae</taxon>
        <taxon>Algibacter</taxon>
    </lineage>
</organism>
<name>A0ABV5GVG7_9FLAO</name>
<dbReference type="InterPro" id="IPR005135">
    <property type="entry name" value="Endo/exonuclease/phosphatase"/>
</dbReference>
<keyword evidence="3" id="KW-1185">Reference proteome</keyword>
<dbReference type="PANTHER" id="PTHR12121:SF36">
    <property type="entry name" value="ENDONUCLEASE_EXONUCLEASE_PHOSPHATASE DOMAIN-CONTAINING PROTEIN"/>
    <property type="match status" value="1"/>
</dbReference>
<dbReference type="EMBL" id="JBHMFA010000001">
    <property type="protein sequence ID" value="MFB9103501.1"/>
    <property type="molecule type" value="Genomic_DNA"/>
</dbReference>
<dbReference type="InterPro" id="IPR050410">
    <property type="entry name" value="CCR4/nocturin_mRNA_transcr"/>
</dbReference>
<protein>
    <submittedName>
        <fullName evidence="2">Endonuclease/exonuclease/phosphatase family protein</fullName>
    </submittedName>
</protein>
<dbReference type="InterPro" id="IPR036691">
    <property type="entry name" value="Endo/exonu/phosph_ase_sf"/>
</dbReference>
<comment type="caution">
    <text evidence="2">The sequence shown here is derived from an EMBL/GenBank/DDBJ whole genome shotgun (WGS) entry which is preliminary data.</text>
</comment>
<keyword evidence="2" id="KW-0540">Nuclease</keyword>
<feature type="domain" description="Endonuclease/exonuclease/phosphatase" evidence="1">
    <location>
        <begin position="32"/>
        <end position="273"/>
    </location>
</feature>
<evidence type="ECO:0000313" key="2">
    <source>
        <dbReference type="EMBL" id="MFB9103501.1"/>
    </source>
</evidence>
<accession>A0ABV5GVG7</accession>